<evidence type="ECO:0000259" key="1">
    <source>
        <dbReference type="Pfam" id="PF07521"/>
    </source>
</evidence>
<dbReference type="RefSeq" id="WP_183705776.1">
    <property type="nucleotide sequence ID" value="NZ_JACHFE010000009.1"/>
</dbReference>
<dbReference type="Proteomes" id="UP000591735">
    <property type="component" value="Unassembled WGS sequence"/>
</dbReference>
<sequence length="80" mass="9148">MWLDDKKLAIRARAEMIGGYSAHADQCGLVEFVTEMKEKPKDIRLVHREQHARQALKEKLKVLGEAEFSGQNQTPILDKT</sequence>
<gene>
    <name evidence="2" type="ORF">HNR38_003018</name>
</gene>
<accession>A0A840UIF6</accession>
<proteinExistence type="predicted"/>
<keyword evidence="3" id="KW-1185">Reference proteome</keyword>
<evidence type="ECO:0000313" key="2">
    <source>
        <dbReference type="EMBL" id="MBB5322511.1"/>
    </source>
</evidence>
<dbReference type="InterPro" id="IPR036866">
    <property type="entry name" value="RibonucZ/Hydroxyglut_hydro"/>
</dbReference>
<dbReference type="AlphaFoldDB" id="A0A840UIF6"/>
<organism evidence="2 3">
    <name type="scientific">Marinobacter oulmenensis</name>
    <dbReference type="NCBI Taxonomy" id="643747"/>
    <lineage>
        <taxon>Bacteria</taxon>
        <taxon>Pseudomonadati</taxon>
        <taxon>Pseudomonadota</taxon>
        <taxon>Gammaproteobacteria</taxon>
        <taxon>Pseudomonadales</taxon>
        <taxon>Marinobacteraceae</taxon>
        <taxon>Marinobacter</taxon>
    </lineage>
</organism>
<dbReference type="EMBL" id="JACHFE010000009">
    <property type="protein sequence ID" value="MBB5322511.1"/>
    <property type="molecule type" value="Genomic_DNA"/>
</dbReference>
<evidence type="ECO:0000313" key="3">
    <source>
        <dbReference type="Proteomes" id="UP000591735"/>
    </source>
</evidence>
<protein>
    <submittedName>
        <fullName evidence="2">Putative metal-dependent RNase</fullName>
    </submittedName>
</protein>
<reference evidence="2 3" key="1">
    <citation type="submission" date="2020-08" db="EMBL/GenBank/DDBJ databases">
        <title>Genomic Encyclopedia of Type Strains, Phase IV (KMG-IV): sequencing the most valuable type-strain genomes for metagenomic binning, comparative biology and taxonomic classification.</title>
        <authorList>
            <person name="Goeker M."/>
        </authorList>
    </citation>
    <scope>NUCLEOTIDE SEQUENCE [LARGE SCALE GENOMIC DNA]</scope>
    <source>
        <strain evidence="2 3">DSM 22359</strain>
    </source>
</reference>
<dbReference type="Gene3D" id="3.60.15.10">
    <property type="entry name" value="Ribonuclease Z/Hydroxyacylglutathione hydrolase-like"/>
    <property type="match status" value="1"/>
</dbReference>
<comment type="caution">
    <text evidence="2">The sequence shown here is derived from an EMBL/GenBank/DDBJ whole genome shotgun (WGS) entry which is preliminary data.</text>
</comment>
<dbReference type="InterPro" id="IPR011108">
    <property type="entry name" value="RMMBL"/>
</dbReference>
<dbReference type="Gene3D" id="3.40.50.10890">
    <property type="match status" value="1"/>
</dbReference>
<dbReference type="SUPFAM" id="SSF56281">
    <property type="entry name" value="Metallo-hydrolase/oxidoreductase"/>
    <property type="match status" value="1"/>
</dbReference>
<name>A0A840UIF6_9GAMM</name>
<dbReference type="Pfam" id="PF07521">
    <property type="entry name" value="RMMBL"/>
    <property type="match status" value="1"/>
</dbReference>
<feature type="domain" description="Zn-dependent metallo-hydrolase RNA specificity" evidence="1">
    <location>
        <begin position="8"/>
        <end position="62"/>
    </location>
</feature>